<evidence type="ECO:0000313" key="2">
    <source>
        <dbReference type="EnsemblPlants" id="OB02G41700.1"/>
    </source>
</evidence>
<dbReference type="AlphaFoldDB" id="J3LHQ3"/>
<dbReference type="PANTHER" id="PTHR31008:SF26">
    <property type="entry name" value="OS02G0781900 PROTEIN"/>
    <property type="match status" value="1"/>
</dbReference>
<evidence type="ECO:0000313" key="3">
    <source>
        <dbReference type="Proteomes" id="UP000006038"/>
    </source>
</evidence>
<feature type="compositionally biased region" description="Low complexity" evidence="1">
    <location>
        <begin position="392"/>
        <end position="410"/>
    </location>
</feature>
<feature type="compositionally biased region" description="Low complexity" evidence="1">
    <location>
        <begin position="343"/>
        <end position="369"/>
    </location>
</feature>
<dbReference type="Proteomes" id="UP000006038">
    <property type="component" value="Unassembled WGS sequence"/>
</dbReference>
<dbReference type="Gramene" id="OB02G41700.1">
    <property type="protein sequence ID" value="OB02G41700.1"/>
    <property type="gene ID" value="OB02G41700"/>
</dbReference>
<keyword evidence="3" id="KW-1185">Reference proteome</keyword>
<feature type="region of interest" description="Disordered" evidence="1">
    <location>
        <begin position="205"/>
        <end position="243"/>
    </location>
</feature>
<feature type="compositionally biased region" description="Low complexity" evidence="1">
    <location>
        <begin position="437"/>
        <end position="447"/>
    </location>
</feature>
<organism evidence="2">
    <name type="scientific">Oryza brachyantha</name>
    <name type="common">malo sina</name>
    <dbReference type="NCBI Taxonomy" id="4533"/>
    <lineage>
        <taxon>Eukaryota</taxon>
        <taxon>Viridiplantae</taxon>
        <taxon>Streptophyta</taxon>
        <taxon>Embryophyta</taxon>
        <taxon>Tracheophyta</taxon>
        <taxon>Spermatophyta</taxon>
        <taxon>Magnoliopsida</taxon>
        <taxon>Liliopsida</taxon>
        <taxon>Poales</taxon>
        <taxon>Poaceae</taxon>
        <taxon>BOP clade</taxon>
        <taxon>Oryzoideae</taxon>
        <taxon>Oryzeae</taxon>
        <taxon>Oryzinae</taxon>
        <taxon>Oryza</taxon>
    </lineage>
</organism>
<feature type="compositionally biased region" description="Basic and acidic residues" evidence="1">
    <location>
        <begin position="295"/>
        <end position="308"/>
    </location>
</feature>
<dbReference type="eggNOG" id="ENOG502R7XP">
    <property type="taxonomic scope" value="Eukaryota"/>
</dbReference>
<feature type="region of interest" description="Disordered" evidence="1">
    <location>
        <begin position="427"/>
        <end position="457"/>
    </location>
</feature>
<evidence type="ECO:0000256" key="1">
    <source>
        <dbReference type="SAM" id="MobiDB-lite"/>
    </source>
</evidence>
<dbReference type="HOGENOM" id="CLU_030759_0_0_1"/>
<sequence>MAAELERQFAGYKQRLAKRSGAHGGSSVADDAADARGGGEEVVVEEGGGDVRGRMYEAYTRRRDERLREGWRARMERKEAEVMALWAQLERGAGAGWRAATTTNDDDGGDCTAREGSRGTINGKFMTIHDQALKLFTSDSAILLRSFNSPGRNCMRSAGSKLRQNIQIPCVNKTSGGLEDLKEAVLPNTCPVAAPVQSCSSEQAAFHGETGRASLPAPFAGPASPDSDRGEVVGSGADDREAEAKCVVEHNAEEVAVSPGKLANGEITSDSDAEPSYVFVKKDVVGEEDAMTTRSDARPEPEAEKKNGDASSEGTTAPPVDAVAAESATTIAGEAPARESSDESSSFSGSRSGGSPPSSAPASCISRAPSIERLLEEDAALLRKKRQESAEKSGGSPPSSAPASCISRAPSIERLLEEDAALLRKKRQESAEKCAVPTTTTTLTTPPVRVSGAARSPREAVRGFKRFLSFGKKNRGGREVTVIDCTSPSVPSVADDDSGSGGWQSNGTIKPRMASLDDASDDSYAVSSPRACSLQNLVAASPAKSELHEIDPQEKSPKAHRSFFSFRSFNCGMS</sequence>
<accession>J3LHQ3</accession>
<dbReference type="OMA" id="DCTAREG"/>
<feature type="compositionally biased region" description="Basic and acidic residues" evidence="1">
    <location>
        <begin position="226"/>
        <end position="243"/>
    </location>
</feature>
<feature type="compositionally biased region" description="Low complexity" evidence="1">
    <location>
        <begin position="514"/>
        <end position="527"/>
    </location>
</feature>
<proteinExistence type="predicted"/>
<dbReference type="EnsemblPlants" id="OB02G41700.1">
    <property type="protein sequence ID" value="OB02G41700.1"/>
    <property type="gene ID" value="OB02G41700"/>
</dbReference>
<feature type="region of interest" description="Disordered" evidence="1">
    <location>
        <begin position="487"/>
        <end position="527"/>
    </location>
</feature>
<name>J3LHQ3_ORYBR</name>
<feature type="region of interest" description="Disordered" evidence="1">
    <location>
        <begin position="257"/>
        <end position="410"/>
    </location>
</feature>
<dbReference type="PANTHER" id="PTHR31008">
    <property type="entry name" value="COP1-INTERACTING PROTEIN-RELATED"/>
    <property type="match status" value="1"/>
</dbReference>
<feature type="region of interest" description="Disordered" evidence="1">
    <location>
        <begin position="17"/>
        <end position="42"/>
    </location>
</feature>
<reference evidence="2" key="1">
    <citation type="submission" date="2013-04" db="UniProtKB">
        <authorList>
            <consortium name="EnsemblPlants"/>
        </authorList>
    </citation>
    <scope>IDENTIFICATION</scope>
</reference>
<protein>
    <submittedName>
        <fullName evidence="2">Uncharacterized protein</fullName>
    </submittedName>
</protein>